<reference evidence="1 2" key="1">
    <citation type="submission" date="2024-10" db="EMBL/GenBank/DDBJ databases">
        <title>Updated reference genomes for cyclostephanoid diatoms.</title>
        <authorList>
            <person name="Roberts W.R."/>
            <person name="Alverson A.J."/>
        </authorList>
    </citation>
    <scope>NUCLEOTIDE SEQUENCE [LARGE SCALE GENOMIC DNA]</scope>
    <source>
        <strain evidence="1 2">AJA276-08</strain>
    </source>
</reference>
<sequence>MTQPIARVAADGAVQNAMQRDGLDPSIMDLDPEKSVARQLDKGKDDGLLWKDDLTYSKYFTMLKMVSRICPYDVAISLLHALMHFVEYLRFIFGSTTGAADGGPFRMLAQHDGLILPLWILIQKNQCSPTRQGKR</sequence>
<gene>
    <name evidence="1" type="ORF">ACHAW5_007621</name>
</gene>
<accession>A0ABD3N0Y3</accession>
<evidence type="ECO:0000313" key="1">
    <source>
        <dbReference type="EMBL" id="KAL3769789.1"/>
    </source>
</evidence>
<comment type="caution">
    <text evidence="1">The sequence shown here is derived from an EMBL/GenBank/DDBJ whole genome shotgun (WGS) entry which is preliminary data.</text>
</comment>
<organism evidence="1 2">
    <name type="scientific">Stephanodiscus triporus</name>
    <dbReference type="NCBI Taxonomy" id="2934178"/>
    <lineage>
        <taxon>Eukaryota</taxon>
        <taxon>Sar</taxon>
        <taxon>Stramenopiles</taxon>
        <taxon>Ochrophyta</taxon>
        <taxon>Bacillariophyta</taxon>
        <taxon>Coscinodiscophyceae</taxon>
        <taxon>Thalassiosirophycidae</taxon>
        <taxon>Stephanodiscales</taxon>
        <taxon>Stephanodiscaceae</taxon>
        <taxon>Stephanodiscus</taxon>
    </lineage>
</organism>
<protein>
    <submittedName>
        <fullName evidence="1">Uncharacterized protein</fullName>
    </submittedName>
</protein>
<dbReference type="AlphaFoldDB" id="A0ABD3N0Y3"/>
<dbReference type="EMBL" id="JALLAZ020001645">
    <property type="protein sequence ID" value="KAL3769789.1"/>
    <property type="molecule type" value="Genomic_DNA"/>
</dbReference>
<name>A0ABD3N0Y3_9STRA</name>
<dbReference type="Proteomes" id="UP001530315">
    <property type="component" value="Unassembled WGS sequence"/>
</dbReference>
<proteinExistence type="predicted"/>
<keyword evidence="2" id="KW-1185">Reference proteome</keyword>
<evidence type="ECO:0000313" key="2">
    <source>
        <dbReference type="Proteomes" id="UP001530315"/>
    </source>
</evidence>